<evidence type="ECO:0000313" key="1">
    <source>
        <dbReference type="EMBL" id="JAV55664.1"/>
    </source>
</evidence>
<protein>
    <submittedName>
        <fullName evidence="1">Uncharacterized protein</fullName>
    </submittedName>
</protein>
<accession>A0A1Y1K2H1</accession>
<sequence>MISYWNFWDTGAKVGGRKIICVRFADNMVILVESVHKLNGMPKAEGGSIINKKAIKGNEDVLNGGRKKNKRSWISVMEEGYQNPRMILEIREKRKLLNTTPKRRSNWIGHVLRKMLEGSLEEEKEWQLSAG</sequence>
<name>A0A1Y1K2H1_PHOPY</name>
<dbReference type="EMBL" id="GEZM01094500">
    <property type="protein sequence ID" value="JAV55664.1"/>
    <property type="molecule type" value="Transcribed_RNA"/>
</dbReference>
<dbReference type="AlphaFoldDB" id="A0A1Y1K2H1"/>
<proteinExistence type="predicted"/>
<reference evidence="1" key="1">
    <citation type="journal article" date="2016" name="Sci. Rep.">
        <title>Molecular characterization of firefly nuptial gifts: a multi-omics approach sheds light on postcopulatory sexual selection.</title>
        <authorList>
            <person name="Al-Wathiqui N."/>
            <person name="Fallon T.R."/>
            <person name="South A."/>
            <person name="Weng J.K."/>
            <person name="Lewis S.M."/>
        </authorList>
    </citation>
    <scope>NUCLEOTIDE SEQUENCE</scope>
</reference>
<organism evidence="1">
    <name type="scientific">Photinus pyralis</name>
    <name type="common">Common eastern firefly</name>
    <name type="synonym">Lampyris pyralis</name>
    <dbReference type="NCBI Taxonomy" id="7054"/>
    <lineage>
        <taxon>Eukaryota</taxon>
        <taxon>Metazoa</taxon>
        <taxon>Ecdysozoa</taxon>
        <taxon>Arthropoda</taxon>
        <taxon>Hexapoda</taxon>
        <taxon>Insecta</taxon>
        <taxon>Pterygota</taxon>
        <taxon>Neoptera</taxon>
        <taxon>Endopterygota</taxon>
        <taxon>Coleoptera</taxon>
        <taxon>Polyphaga</taxon>
        <taxon>Elateriformia</taxon>
        <taxon>Elateroidea</taxon>
        <taxon>Lampyridae</taxon>
        <taxon>Lampyrinae</taxon>
        <taxon>Photinus</taxon>
    </lineage>
</organism>